<evidence type="ECO:0000256" key="4">
    <source>
        <dbReference type="RuleBase" id="RU000304"/>
    </source>
</evidence>
<dbReference type="Proteomes" id="UP001434883">
    <property type="component" value="Unassembled WGS sequence"/>
</dbReference>
<keyword evidence="2 3" id="KW-0067">ATP-binding</keyword>
<dbReference type="PROSITE" id="PS00107">
    <property type="entry name" value="PROTEIN_KINASE_ATP"/>
    <property type="match status" value="1"/>
</dbReference>
<dbReference type="Pfam" id="PF00069">
    <property type="entry name" value="Pkinase"/>
    <property type="match status" value="1"/>
</dbReference>
<protein>
    <recommendedName>
        <fullName evidence="5">Protein kinase domain-containing protein</fullName>
    </recommendedName>
</protein>
<feature type="non-terminal residue" evidence="6">
    <location>
        <position position="1"/>
    </location>
</feature>
<dbReference type="PROSITE" id="PS00108">
    <property type="entry name" value="PROTEIN_KINASE_ST"/>
    <property type="match status" value="1"/>
</dbReference>
<gene>
    <name evidence="6" type="ORF">XENOCAPTIV_008920</name>
</gene>
<dbReference type="PANTHER" id="PTHR24347">
    <property type="entry name" value="SERINE/THREONINE-PROTEIN KINASE"/>
    <property type="match status" value="1"/>
</dbReference>
<evidence type="ECO:0000256" key="1">
    <source>
        <dbReference type="ARBA" id="ARBA00022741"/>
    </source>
</evidence>
<feature type="domain" description="Protein kinase" evidence="5">
    <location>
        <begin position="54"/>
        <end position="271"/>
    </location>
</feature>
<keyword evidence="4" id="KW-0808">Transferase</keyword>
<dbReference type="InterPro" id="IPR000719">
    <property type="entry name" value="Prot_kinase_dom"/>
</dbReference>
<keyword evidence="4" id="KW-0723">Serine/threonine-protein kinase</keyword>
<evidence type="ECO:0000259" key="5">
    <source>
        <dbReference type="PROSITE" id="PS50011"/>
    </source>
</evidence>
<accession>A0ABV0RXN3</accession>
<dbReference type="PROSITE" id="PS50011">
    <property type="entry name" value="PROTEIN_KINASE_DOM"/>
    <property type="match status" value="1"/>
</dbReference>
<name>A0ABV0RXN3_9TELE</name>
<proteinExistence type="inferred from homology"/>
<dbReference type="InterPro" id="IPR011009">
    <property type="entry name" value="Kinase-like_dom_sf"/>
</dbReference>
<dbReference type="EMBL" id="JAHRIN010060874">
    <property type="protein sequence ID" value="MEQ2213047.1"/>
    <property type="molecule type" value="Genomic_DNA"/>
</dbReference>
<dbReference type="Gene3D" id="1.10.510.10">
    <property type="entry name" value="Transferase(Phosphotransferase) domain 1"/>
    <property type="match status" value="1"/>
</dbReference>
<dbReference type="InterPro" id="IPR017441">
    <property type="entry name" value="Protein_kinase_ATP_BS"/>
</dbReference>
<dbReference type="SUPFAM" id="SSF56112">
    <property type="entry name" value="Protein kinase-like (PK-like)"/>
    <property type="match status" value="1"/>
</dbReference>
<feature type="binding site" evidence="3">
    <location>
        <position position="83"/>
    </location>
    <ligand>
        <name>ATP</name>
        <dbReference type="ChEBI" id="CHEBI:30616"/>
    </ligand>
</feature>
<reference evidence="6 7" key="1">
    <citation type="submission" date="2021-06" db="EMBL/GenBank/DDBJ databases">
        <authorList>
            <person name="Palmer J.M."/>
        </authorList>
    </citation>
    <scope>NUCLEOTIDE SEQUENCE [LARGE SCALE GENOMIC DNA]</scope>
    <source>
        <strain evidence="6 7">XC_2019</strain>
        <tissue evidence="6">Muscle</tissue>
    </source>
</reference>
<evidence type="ECO:0000313" key="6">
    <source>
        <dbReference type="EMBL" id="MEQ2213047.1"/>
    </source>
</evidence>
<keyword evidence="4" id="KW-0418">Kinase</keyword>
<comment type="similarity">
    <text evidence="4">Belongs to the protein kinase superfamily.</text>
</comment>
<keyword evidence="7" id="KW-1185">Reference proteome</keyword>
<keyword evidence="1 3" id="KW-0547">Nucleotide-binding</keyword>
<evidence type="ECO:0000313" key="7">
    <source>
        <dbReference type="Proteomes" id="UP001434883"/>
    </source>
</evidence>
<sequence>PAVARPDDTFYFDSEFTSRTPKALSACHSSAIPQASTLSLQQLHGKNLLFSDGYILKEDIGMGSFSVCKRCIHKATNTEYAVKVIDKTSTDPSEEIEILLRYGQHPNIITLKDVYDNGKQVFMVTELMRGGELLDRILKQKFFSEREASAVLHTITKTVEYLHSQGVVHRDLKPSNILYVDESGNPESIRICDFGFAKQLRANNGLLMTPCYTANFVAPEDNCNLSIVGFQGAMAATYSALKNSQPTPELKPIDSSFLAQRRVKKLPSTSL</sequence>
<evidence type="ECO:0000256" key="2">
    <source>
        <dbReference type="ARBA" id="ARBA00022840"/>
    </source>
</evidence>
<comment type="caution">
    <text evidence="6">The sequence shown here is derived from an EMBL/GenBank/DDBJ whole genome shotgun (WGS) entry which is preliminary data.</text>
</comment>
<dbReference type="InterPro" id="IPR008271">
    <property type="entry name" value="Ser/Thr_kinase_AS"/>
</dbReference>
<organism evidence="6 7">
    <name type="scientific">Xenoophorus captivus</name>
    <dbReference type="NCBI Taxonomy" id="1517983"/>
    <lineage>
        <taxon>Eukaryota</taxon>
        <taxon>Metazoa</taxon>
        <taxon>Chordata</taxon>
        <taxon>Craniata</taxon>
        <taxon>Vertebrata</taxon>
        <taxon>Euteleostomi</taxon>
        <taxon>Actinopterygii</taxon>
        <taxon>Neopterygii</taxon>
        <taxon>Teleostei</taxon>
        <taxon>Neoteleostei</taxon>
        <taxon>Acanthomorphata</taxon>
        <taxon>Ovalentaria</taxon>
        <taxon>Atherinomorphae</taxon>
        <taxon>Cyprinodontiformes</taxon>
        <taxon>Goodeidae</taxon>
        <taxon>Xenoophorus</taxon>
    </lineage>
</organism>
<dbReference type="SMART" id="SM00220">
    <property type="entry name" value="S_TKc"/>
    <property type="match status" value="1"/>
</dbReference>
<dbReference type="Gene3D" id="3.30.200.20">
    <property type="entry name" value="Phosphorylase Kinase, domain 1"/>
    <property type="match status" value="1"/>
</dbReference>
<evidence type="ECO:0000256" key="3">
    <source>
        <dbReference type="PROSITE-ProRule" id="PRU10141"/>
    </source>
</evidence>